<keyword evidence="5" id="KW-0547">Nucleotide-binding</keyword>
<dbReference type="CDD" id="cd16917">
    <property type="entry name" value="HATPase_UhpB-NarQ-NarX-like"/>
    <property type="match status" value="1"/>
</dbReference>
<evidence type="ECO:0000313" key="11">
    <source>
        <dbReference type="EMBL" id="CAL2105372.1"/>
    </source>
</evidence>
<evidence type="ECO:0000256" key="1">
    <source>
        <dbReference type="ARBA" id="ARBA00000085"/>
    </source>
</evidence>
<evidence type="ECO:0000259" key="10">
    <source>
        <dbReference type="PROSITE" id="PS50109"/>
    </source>
</evidence>
<evidence type="ECO:0000256" key="7">
    <source>
        <dbReference type="ARBA" id="ARBA00022840"/>
    </source>
</evidence>
<feature type="domain" description="Histidine kinase" evidence="10">
    <location>
        <begin position="425"/>
        <end position="609"/>
    </location>
</feature>
<dbReference type="Pfam" id="PF13181">
    <property type="entry name" value="TPR_8"/>
    <property type="match status" value="1"/>
</dbReference>
<keyword evidence="4" id="KW-0808">Transferase</keyword>
<evidence type="ECO:0000256" key="8">
    <source>
        <dbReference type="ARBA" id="ARBA00023012"/>
    </source>
</evidence>
<keyword evidence="7" id="KW-0067">ATP-binding</keyword>
<accession>A0ABM9PID5</accession>
<evidence type="ECO:0000256" key="6">
    <source>
        <dbReference type="ARBA" id="ARBA00022777"/>
    </source>
</evidence>
<keyword evidence="8" id="KW-0902">Two-component regulatory system</keyword>
<dbReference type="InterPro" id="IPR011990">
    <property type="entry name" value="TPR-like_helical_dom_sf"/>
</dbReference>
<evidence type="ECO:0000256" key="4">
    <source>
        <dbReference type="ARBA" id="ARBA00022679"/>
    </source>
</evidence>
<dbReference type="InterPro" id="IPR050482">
    <property type="entry name" value="Sensor_HK_TwoCompSys"/>
</dbReference>
<dbReference type="PANTHER" id="PTHR24421">
    <property type="entry name" value="NITRATE/NITRITE SENSOR PROTEIN NARX-RELATED"/>
    <property type="match status" value="1"/>
</dbReference>
<keyword evidence="6" id="KW-0418">Kinase</keyword>
<dbReference type="EC" id="2.7.13.3" evidence="2"/>
<dbReference type="InterPro" id="IPR011712">
    <property type="entry name" value="Sig_transdc_His_kin_sub3_dim/P"/>
</dbReference>
<evidence type="ECO:0000256" key="5">
    <source>
        <dbReference type="ARBA" id="ARBA00022741"/>
    </source>
</evidence>
<dbReference type="SUPFAM" id="SSF55874">
    <property type="entry name" value="ATPase domain of HSP90 chaperone/DNA topoisomerase II/histidine kinase"/>
    <property type="match status" value="1"/>
</dbReference>
<dbReference type="Gene3D" id="1.20.5.1930">
    <property type="match status" value="1"/>
</dbReference>
<evidence type="ECO:0000256" key="9">
    <source>
        <dbReference type="SAM" id="Phobius"/>
    </source>
</evidence>
<dbReference type="Gene3D" id="3.30.565.10">
    <property type="entry name" value="Histidine kinase-like ATPase, C-terminal domain"/>
    <property type="match status" value="1"/>
</dbReference>
<dbReference type="EMBL" id="CAXJRC010000006">
    <property type="protein sequence ID" value="CAL2105372.1"/>
    <property type="molecule type" value="Genomic_DNA"/>
</dbReference>
<evidence type="ECO:0000313" key="12">
    <source>
        <dbReference type="Proteomes" id="UP001497602"/>
    </source>
</evidence>
<feature type="transmembrane region" description="Helical" evidence="9">
    <location>
        <begin position="378"/>
        <end position="395"/>
    </location>
</feature>
<dbReference type="InterPro" id="IPR005467">
    <property type="entry name" value="His_kinase_dom"/>
</dbReference>
<dbReference type="Pfam" id="PF02518">
    <property type="entry name" value="HATPase_c"/>
    <property type="match status" value="1"/>
</dbReference>
<proteinExistence type="predicted"/>
<dbReference type="SUPFAM" id="SSF48452">
    <property type="entry name" value="TPR-like"/>
    <property type="match status" value="1"/>
</dbReference>
<sequence length="610" mass="71021">MKIRILLIITLFFLNILRAQKIETKQLQDSILQNFEDKLKIVKSDTAKLKVLLEISEFHTYRETEKSLKTLNQALELFNVIKEKKDSSYLGDIYRISGIANRRLGNIEKALVFNQKAYEIYDKLKDSLYMAHVNHNIAVMYRNFKEYKKSIFYGKKSIAINKKIERNIGLGYNHNNIALSFLGLKKIDSTLYYLKKARSYFLMSNYKEGLNRVNMVHADILIREGKYTKGLTYYLESLKYRESQNYKQEITSLSVKLSRVYLKLKQYKTAKKYINKALYTAHQESYLRYIGSAYKVKAEILEATNRYKEAYKSITLYHKYKDSIINIDNVKKIQKIELTHGFRKEKIKDSLQLVKEREVAETKVELLKAENKIHKQRVVFGGLGLIIIFSLAYLIRYRKFTLEKQKLQAQFSKELINSQEEERSRLASELHDSVGQKLMLLSKQTKNQKEENLGSLADSTLEEIRSISRGLYPATFERIGITASIQSMINEVDANTNLFFTTEIDNIDKLLPKENALHLYRIIQEILSNIIKHSNAKSVSISISKKENRIETIIEDNGEGFELSEKLNSNTSLGMKTLFERSRIIKSKLFFNNRANKGTVMQLVTPISYA</sequence>
<dbReference type="PANTHER" id="PTHR24421:SF10">
    <property type="entry name" value="NITRATE_NITRITE SENSOR PROTEIN NARQ"/>
    <property type="match status" value="1"/>
</dbReference>
<dbReference type="Proteomes" id="UP001497602">
    <property type="component" value="Unassembled WGS sequence"/>
</dbReference>
<reference evidence="11 12" key="1">
    <citation type="submission" date="2024-05" db="EMBL/GenBank/DDBJ databases">
        <authorList>
            <person name="Duchaud E."/>
        </authorList>
    </citation>
    <scope>NUCLEOTIDE SEQUENCE [LARGE SCALE GENOMIC DNA]</scope>
    <source>
        <strain evidence="11">Ena-SAMPLE-TAB-13-05-2024-13:56:06:370-140305</strain>
    </source>
</reference>
<organism evidence="11 12">
    <name type="scientific">Tenacibaculum vairaonense</name>
    <dbReference type="NCBI Taxonomy" id="3137860"/>
    <lineage>
        <taxon>Bacteria</taxon>
        <taxon>Pseudomonadati</taxon>
        <taxon>Bacteroidota</taxon>
        <taxon>Flavobacteriia</taxon>
        <taxon>Flavobacteriales</taxon>
        <taxon>Flavobacteriaceae</taxon>
        <taxon>Tenacibaculum</taxon>
    </lineage>
</organism>
<name>A0ABM9PID5_9FLAO</name>
<protein>
    <recommendedName>
        <fullName evidence="2">histidine kinase</fullName>
        <ecNumber evidence="2">2.7.13.3</ecNumber>
    </recommendedName>
</protein>
<dbReference type="PROSITE" id="PS50109">
    <property type="entry name" value="HIS_KIN"/>
    <property type="match status" value="1"/>
</dbReference>
<gene>
    <name evidence="11" type="ORF">T190115A13A_150003</name>
</gene>
<evidence type="ECO:0000256" key="3">
    <source>
        <dbReference type="ARBA" id="ARBA00022553"/>
    </source>
</evidence>
<comment type="caution">
    <text evidence="11">The sequence shown here is derived from an EMBL/GenBank/DDBJ whole genome shotgun (WGS) entry which is preliminary data.</text>
</comment>
<dbReference type="InterPro" id="IPR036890">
    <property type="entry name" value="HATPase_C_sf"/>
</dbReference>
<dbReference type="Pfam" id="PF07730">
    <property type="entry name" value="HisKA_3"/>
    <property type="match status" value="1"/>
</dbReference>
<keyword evidence="3" id="KW-0597">Phosphoprotein</keyword>
<dbReference type="InterPro" id="IPR019734">
    <property type="entry name" value="TPR_rpt"/>
</dbReference>
<keyword evidence="9" id="KW-1133">Transmembrane helix</keyword>
<dbReference type="Gene3D" id="1.25.40.10">
    <property type="entry name" value="Tetratricopeptide repeat domain"/>
    <property type="match status" value="2"/>
</dbReference>
<evidence type="ECO:0000256" key="2">
    <source>
        <dbReference type="ARBA" id="ARBA00012438"/>
    </source>
</evidence>
<comment type="catalytic activity">
    <reaction evidence="1">
        <text>ATP + protein L-histidine = ADP + protein N-phospho-L-histidine.</text>
        <dbReference type="EC" id="2.7.13.3"/>
    </reaction>
</comment>
<keyword evidence="9" id="KW-0472">Membrane</keyword>
<dbReference type="SMART" id="SM00387">
    <property type="entry name" value="HATPase_c"/>
    <property type="match status" value="1"/>
</dbReference>
<dbReference type="SMART" id="SM00028">
    <property type="entry name" value="TPR"/>
    <property type="match status" value="4"/>
</dbReference>
<dbReference type="InterPro" id="IPR003594">
    <property type="entry name" value="HATPase_dom"/>
</dbReference>
<keyword evidence="12" id="KW-1185">Reference proteome</keyword>
<keyword evidence="9 11" id="KW-0812">Transmembrane</keyword>